<evidence type="ECO:0000313" key="2">
    <source>
        <dbReference type="EMBL" id="TWU02519.1"/>
    </source>
</evidence>
<feature type="region of interest" description="Disordered" evidence="1">
    <location>
        <begin position="16"/>
        <end position="40"/>
    </location>
</feature>
<name>A0A5C6ATB9_9BACT</name>
<sequence>MSMNLLRFLGSLGQHRANRASDSSDGVGAKDGVGASRPGQVPVQIMGATVDDDQIPDLLCGFHGVDRFFANGGDFGDQGWH</sequence>
<gene>
    <name evidence="2" type="ORF">Pla52n_35690</name>
</gene>
<proteinExistence type="predicted"/>
<dbReference type="Proteomes" id="UP000320176">
    <property type="component" value="Unassembled WGS sequence"/>
</dbReference>
<dbReference type="RefSeq" id="WP_146520832.1">
    <property type="nucleotide sequence ID" value="NZ_CP151726.1"/>
</dbReference>
<accession>A0A5C6ATB9</accession>
<evidence type="ECO:0000256" key="1">
    <source>
        <dbReference type="SAM" id="MobiDB-lite"/>
    </source>
</evidence>
<reference evidence="2 3" key="1">
    <citation type="submission" date="2019-02" db="EMBL/GenBank/DDBJ databases">
        <title>Deep-cultivation of Planctomycetes and their phenomic and genomic characterization uncovers novel biology.</title>
        <authorList>
            <person name="Wiegand S."/>
            <person name="Jogler M."/>
            <person name="Boedeker C."/>
            <person name="Pinto D."/>
            <person name="Vollmers J."/>
            <person name="Rivas-Marin E."/>
            <person name="Kohn T."/>
            <person name="Peeters S.H."/>
            <person name="Heuer A."/>
            <person name="Rast P."/>
            <person name="Oberbeckmann S."/>
            <person name="Bunk B."/>
            <person name="Jeske O."/>
            <person name="Meyerdierks A."/>
            <person name="Storesund J.E."/>
            <person name="Kallscheuer N."/>
            <person name="Luecker S."/>
            <person name="Lage O.M."/>
            <person name="Pohl T."/>
            <person name="Merkel B.J."/>
            <person name="Hornburger P."/>
            <person name="Mueller R.-W."/>
            <person name="Bruemmer F."/>
            <person name="Labrenz M."/>
            <person name="Spormann A.M."/>
            <person name="Op Den Camp H."/>
            <person name="Overmann J."/>
            <person name="Amann R."/>
            <person name="Jetten M.S.M."/>
            <person name="Mascher T."/>
            <person name="Medema M.H."/>
            <person name="Devos D.P."/>
            <person name="Kaster A.-K."/>
            <person name="Ovreas L."/>
            <person name="Rohde M."/>
            <person name="Galperin M.Y."/>
            <person name="Jogler C."/>
        </authorList>
    </citation>
    <scope>NUCLEOTIDE SEQUENCE [LARGE SCALE GENOMIC DNA]</scope>
    <source>
        <strain evidence="2 3">Pla52n</strain>
    </source>
</reference>
<keyword evidence="3" id="KW-1185">Reference proteome</keyword>
<evidence type="ECO:0000313" key="3">
    <source>
        <dbReference type="Proteomes" id="UP000320176"/>
    </source>
</evidence>
<dbReference type="AlphaFoldDB" id="A0A5C6ATB9"/>
<organism evidence="2 3">
    <name type="scientific">Stieleria varia</name>
    <dbReference type="NCBI Taxonomy" id="2528005"/>
    <lineage>
        <taxon>Bacteria</taxon>
        <taxon>Pseudomonadati</taxon>
        <taxon>Planctomycetota</taxon>
        <taxon>Planctomycetia</taxon>
        <taxon>Pirellulales</taxon>
        <taxon>Pirellulaceae</taxon>
        <taxon>Stieleria</taxon>
    </lineage>
</organism>
<dbReference type="EMBL" id="SJPN01000004">
    <property type="protein sequence ID" value="TWU02519.1"/>
    <property type="molecule type" value="Genomic_DNA"/>
</dbReference>
<comment type="caution">
    <text evidence="2">The sequence shown here is derived from an EMBL/GenBank/DDBJ whole genome shotgun (WGS) entry which is preliminary data.</text>
</comment>
<protein>
    <submittedName>
        <fullName evidence="2">Uncharacterized protein</fullName>
    </submittedName>
</protein>